<reference evidence="1 2" key="1">
    <citation type="journal article" date="2014" name="Am. J. Bot.">
        <title>Genome assembly and annotation for red clover (Trifolium pratense; Fabaceae).</title>
        <authorList>
            <person name="Istvanek J."/>
            <person name="Jaros M."/>
            <person name="Krenek A."/>
            <person name="Repkova J."/>
        </authorList>
    </citation>
    <scope>NUCLEOTIDE SEQUENCE [LARGE SCALE GENOMIC DNA]</scope>
    <source>
        <strain evidence="2">cv. Tatra</strain>
        <tissue evidence="1">Young leaves</tissue>
    </source>
</reference>
<name>A0A2K3K2V1_TRIPR</name>
<accession>A0A2K3K2V1</accession>
<dbReference type="Proteomes" id="UP000236291">
    <property type="component" value="Unassembled WGS sequence"/>
</dbReference>
<comment type="caution">
    <text evidence="1">The sequence shown here is derived from an EMBL/GenBank/DDBJ whole genome shotgun (WGS) entry which is preliminary data.</text>
</comment>
<reference evidence="1 2" key="2">
    <citation type="journal article" date="2017" name="Front. Plant Sci.">
        <title>Gene Classification and Mining of Molecular Markers Useful in Red Clover (Trifolium pratense) Breeding.</title>
        <authorList>
            <person name="Istvanek J."/>
            <person name="Dluhosova J."/>
            <person name="Dluhos P."/>
            <person name="Patkova L."/>
            <person name="Nedelnik J."/>
            <person name="Repkova J."/>
        </authorList>
    </citation>
    <scope>NUCLEOTIDE SEQUENCE [LARGE SCALE GENOMIC DNA]</scope>
    <source>
        <strain evidence="2">cv. Tatra</strain>
        <tissue evidence="1">Young leaves</tissue>
    </source>
</reference>
<evidence type="ECO:0000313" key="2">
    <source>
        <dbReference type="Proteomes" id="UP000236291"/>
    </source>
</evidence>
<dbReference type="EMBL" id="ASHM01083161">
    <property type="protein sequence ID" value="PNX60623.1"/>
    <property type="molecule type" value="Genomic_DNA"/>
</dbReference>
<evidence type="ECO:0000313" key="1">
    <source>
        <dbReference type="EMBL" id="PNX60623.1"/>
    </source>
</evidence>
<sequence length="76" mass="8773">STKEEGADSVFETLPEMQYKAIVLPEMQQLCFLKFNLLLETRPNMYLRFVNSENTYLWNLGSDKGQIQIPGSETLL</sequence>
<organism evidence="1 2">
    <name type="scientific">Trifolium pratense</name>
    <name type="common">Red clover</name>
    <dbReference type="NCBI Taxonomy" id="57577"/>
    <lineage>
        <taxon>Eukaryota</taxon>
        <taxon>Viridiplantae</taxon>
        <taxon>Streptophyta</taxon>
        <taxon>Embryophyta</taxon>
        <taxon>Tracheophyta</taxon>
        <taxon>Spermatophyta</taxon>
        <taxon>Magnoliopsida</taxon>
        <taxon>eudicotyledons</taxon>
        <taxon>Gunneridae</taxon>
        <taxon>Pentapetalae</taxon>
        <taxon>rosids</taxon>
        <taxon>fabids</taxon>
        <taxon>Fabales</taxon>
        <taxon>Fabaceae</taxon>
        <taxon>Papilionoideae</taxon>
        <taxon>50 kb inversion clade</taxon>
        <taxon>NPAAA clade</taxon>
        <taxon>Hologalegina</taxon>
        <taxon>IRL clade</taxon>
        <taxon>Trifolieae</taxon>
        <taxon>Trifolium</taxon>
    </lineage>
</organism>
<proteinExistence type="predicted"/>
<feature type="non-terminal residue" evidence="1">
    <location>
        <position position="1"/>
    </location>
</feature>
<gene>
    <name evidence="1" type="ORF">L195_g052025</name>
</gene>
<dbReference type="AlphaFoldDB" id="A0A2K3K2V1"/>
<protein>
    <submittedName>
        <fullName evidence="1">Uncharacterized protein</fullName>
    </submittedName>
</protein>